<reference evidence="7 8" key="1">
    <citation type="journal article" date="2019" name="PLoS Biol.">
        <title>Sex chromosomes control vertical transmission of feminizing Wolbachia symbionts in an isopod.</title>
        <authorList>
            <person name="Becking T."/>
            <person name="Chebbi M.A."/>
            <person name="Giraud I."/>
            <person name="Moumen B."/>
            <person name="Laverre T."/>
            <person name="Caubet Y."/>
            <person name="Peccoud J."/>
            <person name="Gilbert C."/>
            <person name="Cordaux R."/>
        </authorList>
    </citation>
    <scope>NUCLEOTIDE SEQUENCE [LARGE SCALE GENOMIC DNA]</scope>
    <source>
        <strain evidence="7">ANa2</strain>
        <tissue evidence="7">Whole body excluding digestive tract and cuticle</tissue>
    </source>
</reference>
<organism evidence="7 8">
    <name type="scientific">Armadillidium nasatum</name>
    <dbReference type="NCBI Taxonomy" id="96803"/>
    <lineage>
        <taxon>Eukaryota</taxon>
        <taxon>Metazoa</taxon>
        <taxon>Ecdysozoa</taxon>
        <taxon>Arthropoda</taxon>
        <taxon>Crustacea</taxon>
        <taxon>Multicrustacea</taxon>
        <taxon>Malacostraca</taxon>
        <taxon>Eumalacostraca</taxon>
        <taxon>Peracarida</taxon>
        <taxon>Isopoda</taxon>
        <taxon>Oniscidea</taxon>
        <taxon>Crinocheta</taxon>
        <taxon>Armadillidiidae</taxon>
        <taxon>Armadillidium</taxon>
    </lineage>
</organism>
<dbReference type="AlphaFoldDB" id="A0A5N5SPG6"/>
<keyword evidence="3" id="KW-0687">Ribonucleoprotein</keyword>
<protein>
    <recommendedName>
        <fullName evidence="4">Large ribosomal subunit protein eL27</fullName>
    </recommendedName>
    <alternativeName>
        <fullName evidence="5">60S ribosomal protein L27</fullName>
    </alternativeName>
</protein>
<dbReference type="EMBL" id="SEYY01021978">
    <property type="protein sequence ID" value="KAB7495916.1"/>
    <property type="molecule type" value="Genomic_DNA"/>
</dbReference>
<gene>
    <name evidence="7" type="primary">rpl27</name>
    <name evidence="7" type="ORF">Anas_05820</name>
</gene>
<evidence type="ECO:0000256" key="2">
    <source>
        <dbReference type="ARBA" id="ARBA00022980"/>
    </source>
</evidence>
<comment type="similarity">
    <text evidence="1">Belongs to the eukaryotic ribosomal protein eL27 family.</text>
</comment>
<dbReference type="GO" id="GO:0005840">
    <property type="term" value="C:ribosome"/>
    <property type="evidence" value="ECO:0007669"/>
    <property type="project" value="UniProtKB-KW"/>
</dbReference>
<evidence type="ECO:0000256" key="5">
    <source>
        <dbReference type="ARBA" id="ARBA00035329"/>
    </source>
</evidence>
<dbReference type="FunFam" id="2.30.30.770:FF:000001">
    <property type="entry name" value="60S ribosomal protein L27"/>
    <property type="match status" value="1"/>
</dbReference>
<evidence type="ECO:0000313" key="7">
    <source>
        <dbReference type="EMBL" id="KAB7495916.1"/>
    </source>
</evidence>
<dbReference type="Proteomes" id="UP000326759">
    <property type="component" value="Unassembled WGS sequence"/>
</dbReference>
<dbReference type="Pfam" id="PF00467">
    <property type="entry name" value="KOW"/>
    <property type="match status" value="1"/>
</dbReference>
<name>A0A5N5SPG6_9CRUS</name>
<sequence length="137" mass="15925">MVKIYKAGRVVICLSGKMAGKKAIVVKTNDEGTQDRPYEHALVAGIDRYPKKVTKEMSEKKLKKKMKIKAFVRVVNLKHLMPTRYSASDIVFDKANINKETLKDPGKRKKARQLVKLKLEERYKSGKNRWLFQKLKY</sequence>
<evidence type="ECO:0000313" key="8">
    <source>
        <dbReference type="Proteomes" id="UP000326759"/>
    </source>
</evidence>
<dbReference type="InterPro" id="IPR001141">
    <property type="entry name" value="Ribosomal_eL27"/>
</dbReference>
<dbReference type="CDD" id="cd06090">
    <property type="entry name" value="KOW_RPL27"/>
    <property type="match status" value="1"/>
</dbReference>
<feature type="domain" description="KOW" evidence="6">
    <location>
        <begin position="8"/>
        <end position="32"/>
    </location>
</feature>
<dbReference type="InterPro" id="IPR005824">
    <property type="entry name" value="KOW"/>
</dbReference>
<dbReference type="GO" id="GO:1990904">
    <property type="term" value="C:ribonucleoprotein complex"/>
    <property type="evidence" value="ECO:0007669"/>
    <property type="project" value="UniProtKB-KW"/>
</dbReference>
<dbReference type="InterPro" id="IPR038655">
    <property type="entry name" value="Ribosomal_eL27_sf"/>
</dbReference>
<keyword evidence="2 7" id="KW-0689">Ribosomal protein</keyword>
<evidence type="ECO:0000256" key="4">
    <source>
        <dbReference type="ARBA" id="ARBA00035224"/>
    </source>
</evidence>
<comment type="caution">
    <text evidence="7">The sequence shown here is derived from an EMBL/GenBank/DDBJ whole genome shotgun (WGS) entry which is preliminary data.</text>
</comment>
<evidence type="ECO:0000259" key="6">
    <source>
        <dbReference type="Pfam" id="PF00467"/>
    </source>
</evidence>
<dbReference type="GO" id="GO:0006412">
    <property type="term" value="P:translation"/>
    <property type="evidence" value="ECO:0007669"/>
    <property type="project" value="InterPro"/>
</dbReference>
<dbReference type="OrthoDB" id="2365484at2759"/>
<dbReference type="Gene3D" id="2.30.30.770">
    <property type="match status" value="1"/>
</dbReference>
<dbReference type="GO" id="GO:0003735">
    <property type="term" value="F:structural constituent of ribosome"/>
    <property type="evidence" value="ECO:0007669"/>
    <property type="project" value="InterPro"/>
</dbReference>
<dbReference type="SUPFAM" id="SSF50104">
    <property type="entry name" value="Translation proteins SH3-like domain"/>
    <property type="match status" value="1"/>
</dbReference>
<keyword evidence="8" id="KW-1185">Reference proteome</keyword>
<dbReference type="InterPro" id="IPR008991">
    <property type="entry name" value="Translation_prot_SH3-like_sf"/>
</dbReference>
<accession>A0A5N5SPG6</accession>
<dbReference type="Pfam" id="PF01777">
    <property type="entry name" value="Ribosomal_L27e"/>
    <property type="match status" value="1"/>
</dbReference>
<dbReference type="InterPro" id="IPR041991">
    <property type="entry name" value="Ribosomal_eL27_KOW"/>
</dbReference>
<evidence type="ECO:0000256" key="3">
    <source>
        <dbReference type="ARBA" id="ARBA00023274"/>
    </source>
</evidence>
<proteinExistence type="inferred from homology"/>
<dbReference type="PANTHER" id="PTHR10497">
    <property type="entry name" value="60S RIBOSOMAL PROTEIN L27"/>
    <property type="match status" value="1"/>
</dbReference>
<evidence type="ECO:0000256" key="1">
    <source>
        <dbReference type="ARBA" id="ARBA00009124"/>
    </source>
</evidence>